<keyword evidence="1 3" id="KW-0378">Hydrolase</keyword>
<dbReference type="GO" id="GO:0016787">
    <property type="term" value="F:hydrolase activity"/>
    <property type="evidence" value="ECO:0007669"/>
    <property type="project" value="UniProtKB-KW"/>
</dbReference>
<dbReference type="SUPFAM" id="SSF53474">
    <property type="entry name" value="alpha/beta-Hydrolases"/>
    <property type="match status" value="1"/>
</dbReference>
<dbReference type="InterPro" id="IPR029058">
    <property type="entry name" value="AB_hydrolase_fold"/>
</dbReference>
<proteinExistence type="predicted"/>
<dbReference type="InterPro" id="IPR050300">
    <property type="entry name" value="GDXG_lipolytic_enzyme"/>
</dbReference>
<dbReference type="InterPro" id="IPR049492">
    <property type="entry name" value="BD-FAE-like_dom"/>
</dbReference>
<evidence type="ECO:0000313" key="5">
    <source>
        <dbReference type="Proteomes" id="UP001592530"/>
    </source>
</evidence>
<accession>A0ABV6V3I8</accession>
<dbReference type="Gene3D" id="3.40.50.1820">
    <property type="entry name" value="alpha/beta hydrolase"/>
    <property type="match status" value="1"/>
</dbReference>
<dbReference type="Proteomes" id="UP001592530">
    <property type="component" value="Unassembled WGS sequence"/>
</dbReference>
<dbReference type="EC" id="3.4.-.-" evidence="3"/>
<sequence>MATDARPGAVPPPVHLAHYGPHPEQVVDLRLPPGVRPGEVKTLLVLIHGGFWKDAEDRSAVAPLADALALAGYAVAVPEYRRVGSRGGGWPGTFDDIAMFFEMLDTISAGHSLRPRRTVLVGHAAGAHLALWAAARHRLTADEDYDGWRSDWRPDAVVSLAGCSSLDLADAWSLGDDAAAGLLGGSAEQVPDRYAVTDPMALLPLGVTVTLLHGTQDANVPVAMSRAYATRAEQAGDQVHLVELAGLEHLALIDPESSAWPDLLAALKN</sequence>
<gene>
    <name evidence="4" type="ORF">ACEZDB_05660</name>
    <name evidence="3" type="ORF">ACEZDG_03180</name>
</gene>
<organism evidence="3 6">
    <name type="scientific">Streptacidiphilus alkalitolerans</name>
    <dbReference type="NCBI Taxonomy" id="3342712"/>
    <lineage>
        <taxon>Bacteria</taxon>
        <taxon>Bacillati</taxon>
        <taxon>Actinomycetota</taxon>
        <taxon>Actinomycetes</taxon>
        <taxon>Kitasatosporales</taxon>
        <taxon>Streptomycetaceae</taxon>
        <taxon>Streptacidiphilus</taxon>
    </lineage>
</organism>
<reference evidence="5 6" key="1">
    <citation type="submission" date="2024-09" db="EMBL/GenBank/DDBJ databases">
        <authorList>
            <person name="Lee S.D."/>
        </authorList>
    </citation>
    <scope>NUCLEOTIDE SEQUENCE [LARGE SCALE GENOMIC DNA]</scope>
    <source>
        <strain evidence="3 6">N1-1</strain>
        <strain evidence="4 5">N1-3</strain>
    </source>
</reference>
<protein>
    <submittedName>
        <fullName evidence="3">Alpha/beta hydrolase family protein</fullName>
        <ecNumber evidence="3">3.4.-.-</ecNumber>
    </submittedName>
</protein>
<dbReference type="Pfam" id="PF20434">
    <property type="entry name" value="BD-FAE"/>
    <property type="match status" value="1"/>
</dbReference>
<dbReference type="Proteomes" id="UP001592582">
    <property type="component" value="Unassembled WGS sequence"/>
</dbReference>
<name>A0ABV6V3I8_9ACTN</name>
<dbReference type="PANTHER" id="PTHR48081">
    <property type="entry name" value="AB HYDROLASE SUPERFAMILY PROTEIN C4A8.06C"/>
    <property type="match status" value="1"/>
</dbReference>
<evidence type="ECO:0000313" key="3">
    <source>
        <dbReference type="EMBL" id="MFC1408280.1"/>
    </source>
</evidence>
<evidence type="ECO:0000313" key="4">
    <source>
        <dbReference type="EMBL" id="MFC1430145.1"/>
    </source>
</evidence>
<feature type="domain" description="BD-FAE-like" evidence="2">
    <location>
        <begin position="41"/>
        <end position="228"/>
    </location>
</feature>
<keyword evidence="6" id="KW-1185">Reference proteome</keyword>
<dbReference type="RefSeq" id="WP_380501962.1">
    <property type="nucleotide sequence ID" value="NZ_JBHEZX010000001.1"/>
</dbReference>
<evidence type="ECO:0000259" key="2">
    <source>
        <dbReference type="Pfam" id="PF20434"/>
    </source>
</evidence>
<evidence type="ECO:0000313" key="6">
    <source>
        <dbReference type="Proteomes" id="UP001592582"/>
    </source>
</evidence>
<evidence type="ECO:0000256" key="1">
    <source>
        <dbReference type="ARBA" id="ARBA00022801"/>
    </source>
</evidence>
<dbReference type="EMBL" id="JBHEZY010000002">
    <property type="protein sequence ID" value="MFC1430145.1"/>
    <property type="molecule type" value="Genomic_DNA"/>
</dbReference>
<dbReference type="PANTHER" id="PTHR48081:SF33">
    <property type="entry name" value="KYNURENINE FORMAMIDASE"/>
    <property type="match status" value="1"/>
</dbReference>
<comment type="caution">
    <text evidence="3">The sequence shown here is derived from an EMBL/GenBank/DDBJ whole genome shotgun (WGS) entry which is preliminary data.</text>
</comment>
<dbReference type="EMBL" id="JBHEZX010000001">
    <property type="protein sequence ID" value="MFC1408280.1"/>
    <property type="molecule type" value="Genomic_DNA"/>
</dbReference>